<dbReference type="EMBL" id="SUNJ01012709">
    <property type="protein sequence ID" value="TPP57815.1"/>
    <property type="molecule type" value="Genomic_DNA"/>
</dbReference>
<proteinExistence type="predicted"/>
<feature type="region of interest" description="Disordered" evidence="1">
    <location>
        <begin position="38"/>
        <end position="109"/>
    </location>
</feature>
<keyword evidence="3" id="KW-1185">Reference proteome</keyword>
<sequence length="109" mass="12305">MLVKPIRLLCFVIPDILSPREKKETNRTDISEIVPYYEEKESSVSEQESVNKDCINRNSEPQDHFTTGDAVSADEGDKSPRSKRCTTDTSNGRPPGKPVPRKKRTNSAR</sequence>
<evidence type="ECO:0000313" key="2">
    <source>
        <dbReference type="EMBL" id="TPP57815.1"/>
    </source>
</evidence>
<dbReference type="Proteomes" id="UP000316759">
    <property type="component" value="Unassembled WGS sequence"/>
</dbReference>
<dbReference type="AlphaFoldDB" id="A0A504YC20"/>
<feature type="compositionally biased region" description="Basic residues" evidence="1">
    <location>
        <begin position="99"/>
        <end position="109"/>
    </location>
</feature>
<protein>
    <submittedName>
        <fullName evidence="2">Uncharacterized protein</fullName>
    </submittedName>
</protein>
<feature type="compositionally biased region" description="Basic and acidic residues" evidence="1">
    <location>
        <begin position="38"/>
        <end position="63"/>
    </location>
</feature>
<organism evidence="2 3">
    <name type="scientific">Fasciola gigantica</name>
    <name type="common">Giant liver fluke</name>
    <dbReference type="NCBI Taxonomy" id="46835"/>
    <lineage>
        <taxon>Eukaryota</taxon>
        <taxon>Metazoa</taxon>
        <taxon>Spiralia</taxon>
        <taxon>Lophotrochozoa</taxon>
        <taxon>Platyhelminthes</taxon>
        <taxon>Trematoda</taxon>
        <taxon>Digenea</taxon>
        <taxon>Plagiorchiida</taxon>
        <taxon>Echinostomata</taxon>
        <taxon>Echinostomatoidea</taxon>
        <taxon>Fasciolidae</taxon>
        <taxon>Fasciola</taxon>
    </lineage>
</organism>
<reference evidence="2 3" key="1">
    <citation type="submission" date="2019-04" db="EMBL/GenBank/DDBJ databases">
        <title>Annotation for the trematode Fasciola gigantica.</title>
        <authorList>
            <person name="Choi Y.-J."/>
        </authorList>
    </citation>
    <scope>NUCLEOTIDE SEQUENCE [LARGE SCALE GENOMIC DNA]</scope>
    <source>
        <strain evidence="2">Uganda_cow_1</strain>
    </source>
</reference>
<comment type="caution">
    <text evidence="2">The sequence shown here is derived from an EMBL/GenBank/DDBJ whole genome shotgun (WGS) entry which is preliminary data.</text>
</comment>
<evidence type="ECO:0000256" key="1">
    <source>
        <dbReference type="SAM" id="MobiDB-lite"/>
    </source>
</evidence>
<evidence type="ECO:0000313" key="3">
    <source>
        <dbReference type="Proteomes" id="UP000316759"/>
    </source>
</evidence>
<accession>A0A504YC20</accession>
<name>A0A504YC20_FASGI</name>
<gene>
    <name evidence="2" type="ORF">FGIG_12328</name>
</gene>